<feature type="non-terminal residue" evidence="1">
    <location>
        <position position="1"/>
    </location>
</feature>
<name>A0A8K1GEX9_9PASS</name>
<dbReference type="Proteomes" id="UP000796761">
    <property type="component" value="Unassembled WGS sequence"/>
</dbReference>
<evidence type="ECO:0000313" key="1">
    <source>
        <dbReference type="EMBL" id="TRZ16853.1"/>
    </source>
</evidence>
<accession>A0A8K1GEX9</accession>
<comment type="caution">
    <text evidence="1">The sequence shown here is derived from an EMBL/GenBank/DDBJ whole genome shotgun (WGS) entry which is preliminary data.</text>
</comment>
<dbReference type="AlphaFoldDB" id="A0A8K1GEX9"/>
<dbReference type="EMBL" id="SWJQ01000293">
    <property type="protein sequence ID" value="TRZ16853.1"/>
    <property type="molecule type" value="Genomic_DNA"/>
</dbReference>
<protein>
    <submittedName>
        <fullName evidence="1">Uncharacterized protein</fullName>
    </submittedName>
</protein>
<organism evidence="1 2">
    <name type="scientific">Zosterops borbonicus</name>
    <dbReference type="NCBI Taxonomy" id="364589"/>
    <lineage>
        <taxon>Eukaryota</taxon>
        <taxon>Metazoa</taxon>
        <taxon>Chordata</taxon>
        <taxon>Craniata</taxon>
        <taxon>Vertebrata</taxon>
        <taxon>Euteleostomi</taxon>
        <taxon>Archelosauria</taxon>
        <taxon>Archosauria</taxon>
        <taxon>Dinosauria</taxon>
        <taxon>Saurischia</taxon>
        <taxon>Theropoda</taxon>
        <taxon>Coelurosauria</taxon>
        <taxon>Aves</taxon>
        <taxon>Neognathae</taxon>
        <taxon>Neoaves</taxon>
        <taxon>Telluraves</taxon>
        <taxon>Australaves</taxon>
        <taxon>Passeriformes</taxon>
        <taxon>Sylvioidea</taxon>
        <taxon>Zosteropidae</taxon>
        <taxon>Zosterops</taxon>
    </lineage>
</organism>
<sequence>MGKGLEHKSDEGQLRELGLFSLEERRFGGGLIALYHTLKKDCRQDHVMSLLSPPGAHYTNAKDISDVYSGVKVPAEDIKVSYGNPSAISGQIGVSLKHDALPPTDCNEDLKGKRVNLTHIMSVSVLCEGRRFILCVSPSKSILGKVSLCLCRESHQ</sequence>
<proteinExistence type="predicted"/>
<reference evidence="1" key="1">
    <citation type="submission" date="2019-04" db="EMBL/GenBank/DDBJ databases">
        <title>Genome assembly of Zosterops borbonicus 15179.</title>
        <authorList>
            <person name="Leroy T."/>
            <person name="Anselmetti Y."/>
            <person name="Tilak M.-K."/>
            <person name="Nabholz B."/>
        </authorList>
    </citation>
    <scope>NUCLEOTIDE SEQUENCE</scope>
    <source>
        <strain evidence="1">HGM_15179</strain>
        <tissue evidence="1">Muscle</tissue>
    </source>
</reference>
<gene>
    <name evidence="1" type="ORF">HGM15179_010280</name>
</gene>
<keyword evidence="2" id="KW-1185">Reference proteome</keyword>
<evidence type="ECO:0000313" key="2">
    <source>
        <dbReference type="Proteomes" id="UP000796761"/>
    </source>
</evidence>